<feature type="region of interest" description="Disordered" evidence="1">
    <location>
        <begin position="1"/>
        <end position="21"/>
    </location>
</feature>
<protein>
    <recommendedName>
        <fullName evidence="4">Helix-turn-helix type 11 domain-containing protein</fullName>
    </recommendedName>
</protein>
<reference evidence="2 3" key="1">
    <citation type="submission" date="2013-05" db="EMBL/GenBank/DDBJ databases">
        <title>Draft genome of the parasitic nematode Anyclostoma ceylanicum.</title>
        <authorList>
            <person name="Mitreva M."/>
        </authorList>
    </citation>
    <scope>NUCLEOTIDE SEQUENCE [LARGE SCALE GENOMIC DNA]</scope>
</reference>
<accession>A0A0D6L3D3</accession>
<evidence type="ECO:0008006" key="4">
    <source>
        <dbReference type="Google" id="ProtNLM"/>
    </source>
</evidence>
<sequence length="63" mass="6912">MFQCFESGDNPLENRLRSGRSTDCNDEALRDALREKPSATAGELSMTLGCGRTTIIRHLQALG</sequence>
<gene>
    <name evidence="2" type="ORF">ANCCEY_15868</name>
</gene>
<evidence type="ECO:0000256" key="1">
    <source>
        <dbReference type="SAM" id="MobiDB-lite"/>
    </source>
</evidence>
<name>A0A0D6L3D3_9BILA</name>
<organism evidence="2 3">
    <name type="scientific">Ancylostoma ceylanicum</name>
    <dbReference type="NCBI Taxonomy" id="53326"/>
    <lineage>
        <taxon>Eukaryota</taxon>
        <taxon>Metazoa</taxon>
        <taxon>Ecdysozoa</taxon>
        <taxon>Nematoda</taxon>
        <taxon>Chromadorea</taxon>
        <taxon>Rhabditida</taxon>
        <taxon>Rhabditina</taxon>
        <taxon>Rhabditomorpha</taxon>
        <taxon>Strongyloidea</taxon>
        <taxon>Ancylostomatidae</taxon>
        <taxon>Ancylostomatinae</taxon>
        <taxon>Ancylostoma</taxon>
    </lineage>
</organism>
<evidence type="ECO:0000313" key="3">
    <source>
        <dbReference type="Proteomes" id="UP000054495"/>
    </source>
</evidence>
<dbReference type="Gene3D" id="1.10.10.10">
    <property type="entry name" value="Winged helix-like DNA-binding domain superfamily/Winged helix DNA-binding domain"/>
    <property type="match status" value="1"/>
</dbReference>
<evidence type="ECO:0000313" key="2">
    <source>
        <dbReference type="EMBL" id="EPB65069.1"/>
    </source>
</evidence>
<dbReference type="Proteomes" id="UP000054495">
    <property type="component" value="Unassembled WGS sequence"/>
</dbReference>
<dbReference type="InterPro" id="IPR036388">
    <property type="entry name" value="WH-like_DNA-bd_sf"/>
</dbReference>
<keyword evidence="3" id="KW-1185">Reference proteome</keyword>
<dbReference type="EMBL" id="KE132409">
    <property type="protein sequence ID" value="EPB65069.1"/>
    <property type="molecule type" value="Genomic_DNA"/>
</dbReference>
<proteinExistence type="predicted"/>
<dbReference type="AlphaFoldDB" id="A0A0D6L3D3"/>